<protein>
    <recommendedName>
        <fullName evidence="8">Ribonuclease VapC</fullName>
        <shortName evidence="8">RNase VapC</shortName>
        <ecNumber evidence="8">3.1.-.-</ecNumber>
    </recommendedName>
    <alternativeName>
        <fullName evidence="8">Toxin VapC</fullName>
    </alternativeName>
</protein>
<evidence type="ECO:0000313" key="11">
    <source>
        <dbReference type="Proteomes" id="UP000006898"/>
    </source>
</evidence>
<dbReference type="AlphaFoldDB" id="D5MKY1"/>
<evidence type="ECO:0000256" key="6">
    <source>
        <dbReference type="ARBA" id="ARBA00022842"/>
    </source>
</evidence>
<dbReference type="GO" id="GO:0016787">
    <property type="term" value="F:hydrolase activity"/>
    <property type="evidence" value="ECO:0007669"/>
    <property type="project" value="UniProtKB-KW"/>
</dbReference>
<evidence type="ECO:0000256" key="1">
    <source>
        <dbReference type="ARBA" id="ARBA00001946"/>
    </source>
</evidence>
<name>D5MKY1_METO1</name>
<keyword evidence="6 8" id="KW-0460">Magnesium</keyword>
<dbReference type="InterPro" id="IPR002716">
    <property type="entry name" value="PIN_dom"/>
</dbReference>
<dbReference type="SUPFAM" id="SSF88723">
    <property type="entry name" value="PIN domain-like"/>
    <property type="match status" value="1"/>
</dbReference>
<keyword evidence="8" id="KW-0800">Toxin</keyword>
<evidence type="ECO:0000256" key="4">
    <source>
        <dbReference type="ARBA" id="ARBA00022723"/>
    </source>
</evidence>
<dbReference type="GO" id="GO:0004540">
    <property type="term" value="F:RNA nuclease activity"/>
    <property type="evidence" value="ECO:0007669"/>
    <property type="project" value="InterPro"/>
</dbReference>
<comment type="similarity">
    <text evidence="7 8">Belongs to the PINc/VapC protein family.</text>
</comment>
<evidence type="ECO:0000256" key="5">
    <source>
        <dbReference type="ARBA" id="ARBA00022801"/>
    </source>
</evidence>
<dbReference type="eggNOG" id="COG1487">
    <property type="taxonomic scope" value="Bacteria"/>
</dbReference>
<dbReference type="EMBL" id="FP565575">
    <property type="protein sequence ID" value="CBE69821.1"/>
    <property type="molecule type" value="Genomic_DNA"/>
</dbReference>
<evidence type="ECO:0000313" key="10">
    <source>
        <dbReference type="EMBL" id="CBE69821.1"/>
    </source>
</evidence>
<dbReference type="PANTHER" id="PTHR33653">
    <property type="entry name" value="RIBONUCLEASE VAPC2"/>
    <property type="match status" value="1"/>
</dbReference>
<dbReference type="HAMAP" id="MF_00265">
    <property type="entry name" value="VapC_Nob1"/>
    <property type="match status" value="1"/>
</dbReference>
<reference evidence="10 11" key="1">
    <citation type="journal article" date="2010" name="Nature">
        <title>Nitrite-driven anaerobic methane oxidation by oxygenic bacteria.</title>
        <authorList>
            <person name="Ettwig K.F."/>
            <person name="Butler M.K."/>
            <person name="Le Paslier D."/>
            <person name="Pelletier E."/>
            <person name="Mangenot S."/>
            <person name="Kuypers M.M.M."/>
            <person name="Schreiber F."/>
            <person name="Dutilh B.E."/>
            <person name="Zedelius J."/>
            <person name="de Beer D."/>
            <person name="Gloerich J."/>
            <person name="Wessels H.J.C.T."/>
            <person name="van Allen T."/>
            <person name="Luesken F."/>
            <person name="Wu M."/>
            <person name="van de Pas-Schoonen K.T."/>
            <person name="Op den Camp H.J.M."/>
            <person name="Janssen-Megens E.M."/>
            <person name="Francoijs K-J."/>
            <person name="Stunnenberg H."/>
            <person name="Weissenbach J."/>
            <person name="Jetten M.S.M."/>
            <person name="Strous M."/>
        </authorList>
    </citation>
    <scope>NUCLEOTIDE SEQUENCE [LARGE SCALE GENOMIC DNA]</scope>
</reference>
<dbReference type="InterPro" id="IPR050556">
    <property type="entry name" value="Type_II_TA_system_RNase"/>
</dbReference>
<accession>D5MKY1</accession>
<dbReference type="Pfam" id="PF01850">
    <property type="entry name" value="PIN"/>
    <property type="match status" value="1"/>
</dbReference>
<gene>
    <name evidence="8" type="primary">vapC</name>
    <name evidence="10" type="ORF">DAMO_2748</name>
</gene>
<feature type="domain" description="PIN" evidence="9">
    <location>
        <begin position="4"/>
        <end position="121"/>
    </location>
</feature>
<comment type="function">
    <text evidence="8">Toxic component of a toxin-antitoxin (TA) system. An RNase.</text>
</comment>
<evidence type="ECO:0000256" key="3">
    <source>
        <dbReference type="ARBA" id="ARBA00022722"/>
    </source>
</evidence>
<dbReference type="GO" id="GO:0090729">
    <property type="term" value="F:toxin activity"/>
    <property type="evidence" value="ECO:0007669"/>
    <property type="project" value="UniProtKB-KW"/>
</dbReference>
<feature type="binding site" evidence="8">
    <location>
        <position position="97"/>
    </location>
    <ligand>
        <name>Mg(2+)</name>
        <dbReference type="ChEBI" id="CHEBI:18420"/>
    </ligand>
</feature>
<evidence type="ECO:0000256" key="8">
    <source>
        <dbReference type="HAMAP-Rule" id="MF_00265"/>
    </source>
</evidence>
<feature type="binding site" evidence="8">
    <location>
        <position position="7"/>
    </location>
    <ligand>
        <name>Mg(2+)</name>
        <dbReference type="ChEBI" id="CHEBI:18420"/>
    </ligand>
</feature>
<proteinExistence type="inferred from homology"/>
<organism evidence="10 11">
    <name type="scientific">Methylomirabilis oxygeniifera</name>
    <dbReference type="NCBI Taxonomy" id="671143"/>
    <lineage>
        <taxon>Bacteria</taxon>
        <taxon>Candidatus Methylomirabilota</taxon>
        <taxon>Candidatus Methylomirabilia</taxon>
        <taxon>Candidatus Methylomirabilales</taxon>
        <taxon>Candidatus Methylomirabilaceae</taxon>
        <taxon>Candidatus Methylomirabilis</taxon>
    </lineage>
</organism>
<keyword evidence="5 8" id="KW-0378">Hydrolase</keyword>
<dbReference type="InterPro" id="IPR029060">
    <property type="entry name" value="PIN-like_dom_sf"/>
</dbReference>
<dbReference type="HOGENOM" id="CLU_118482_1_2_0"/>
<keyword evidence="3 8" id="KW-0540">Nuclease</keyword>
<dbReference type="PANTHER" id="PTHR33653:SF1">
    <property type="entry name" value="RIBONUCLEASE VAPC2"/>
    <property type="match status" value="1"/>
</dbReference>
<dbReference type="STRING" id="671143.DAMO_2748"/>
<evidence type="ECO:0000259" key="9">
    <source>
        <dbReference type="Pfam" id="PF01850"/>
    </source>
</evidence>
<comment type="cofactor">
    <cofactor evidence="1 8">
        <name>Mg(2+)</name>
        <dbReference type="ChEBI" id="CHEBI:18420"/>
    </cofactor>
</comment>
<sequence>MSDVLVDTSVWLEFFRVRDSPYAAALDQLLEEERVCTSNLIKAEIIPGARTPRQFRELKDYFDALPLAKEPTSLWEEIIDVQFRLKRMGINGISIPDLMIAVVANAAGKAIFTKDNDFRLIQRGLPVTLLEHPT</sequence>
<keyword evidence="4 8" id="KW-0479">Metal-binding</keyword>
<dbReference type="EC" id="3.1.-.-" evidence="8"/>
<evidence type="ECO:0000256" key="2">
    <source>
        <dbReference type="ARBA" id="ARBA00022649"/>
    </source>
</evidence>
<dbReference type="GO" id="GO:0000287">
    <property type="term" value="F:magnesium ion binding"/>
    <property type="evidence" value="ECO:0007669"/>
    <property type="project" value="UniProtKB-UniRule"/>
</dbReference>
<evidence type="ECO:0000256" key="7">
    <source>
        <dbReference type="ARBA" id="ARBA00038093"/>
    </source>
</evidence>
<dbReference type="InterPro" id="IPR022907">
    <property type="entry name" value="VapC_family"/>
</dbReference>
<dbReference type="Proteomes" id="UP000006898">
    <property type="component" value="Chromosome"/>
</dbReference>
<dbReference type="Gene3D" id="3.40.50.1010">
    <property type="entry name" value="5'-nuclease"/>
    <property type="match status" value="1"/>
</dbReference>
<dbReference type="KEGG" id="mox:DAMO_2748"/>
<keyword evidence="2 8" id="KW-1277">Toxin-antitoxin system</keyword>